<dbReference type="InterPro" id="IPR027469">
    <property type="entry name" value="Cation_efflux_TMD_sf"/>
</dbReference>
<keyword evidence="5 9" id="KW-1133">Transmembrane helix</keyword>
<organism evidence="11 12">
    <name type="scientific">Thalassolituus hydrocarboniclasticus</name>
    <dbReference type="NCBI Taxonomy" id="2742796"/>
    <lineage>
        <taxon>Bacteria</taxon>
        <taxon>Pseudomonadati</taxon>
        <taxon>Pseudomonadota</taxon>
        <taxon>Gammaproteobacteria</taxon>
        <taxon>Oceanospirillales</taxon>
        <taxon>Oceanospirillaceae</taxon>
        <taxon>Thalassolituus</taxon>
    </lineage>
</organism>
<evidence type="ECO:0000313" key="11">
    <source>
        <dbReference type="EMBL" id="UXD88032.1"/>
    </source>
</evidence>
<dbReference type="NCBIfam" id="NF033827">
    <property type="entry name" value="CDF_efflux_DmeF"/>
    <property type="match status" value="1"/>
</dbReference>
<dbReference type="PANTHER" id="PTHR45755:SF4">
    <property type="entry name" value="ZINC TRANSPORTER 7"/>
    <property type="match status" value="1"/>
</dbReference>
<dbReference type="NCBIfam" id="TIGR01297">
    <property type="entry name" value="CDF"/>
    <property type="match status" value="1"/>
</dbReference>
<feature type="transmembrane region" description="Helical" evidence="9">
    <location>
        <begin position="97"/>
        <end position="117"/>
    </location>
</feature>
<dbReference type="PANTHER" id="PTHR45755">
    <property type="match status" value="1"/>
</dbReference>
<keyword evidence="2" id="KW-0813">Transport</keyword>
<keyword evidence="7 9" id="KW-0472">Membrane</keyword>
<feature type="transmembrane region" description="Helical" evidence="9">
    <location>
        <begin position="129"/>
        <end position="148"/>
    </location>
</feature>
<feature type="transmembrane region" description="Helical" evidence="9">
    <location>
        <begin position="215"/>
        <end position="233"/>
    </location>
</feature>
<dbReference type="InterPro" id="IPR045316">
    <property type="entry name" value="Msc2-like"/>
</dbReference>
<feature type="domain" description="Cation efflux protein transmembrane" evidence="10">
    <location>
        <begin position="27"/>
        <end position="241"/>
    </location>
</feature>
<feature type="transmembrane region" description="Helical" evidence="9">
    <location>
        <begin position="183"/>
        <end position="203"/>
    </location>
</feature>
<keyword evidence="6" id="KW-0406">Ion transport</keyword>
<feature type="transmembrane region" description="Helical" evidence="9">
    <location>
        <begin position="59"/>
        <end position="76"/>
    </location>
</feature>
<dbReference type="InterPro" id="IPR002524">
    <property type="entry name" value="Cation_efflux"/>
</dbReference>
<evidence type="ECO:0000256" key="4">
    <source>
        <dbReference type="ARBA" id="ARBA00022906"/>
    </source>
</evidence>
<evidence type="ECO:0000256" key="6">
    <source>
        <dbReference type="ARBA" id="ARBA00023065"/>
    </source>
</evidence>
<dbReference type="Pfam" id="PF01545">
    <property type="entry name" value="Cation_efflux"/>
    <property type="match status" value="1"/>
</dbReference>
<keyword evidence="4" id="KW-0862">Zinc</keyword>
<evidence type="ECO:0000256" key="2">
    <source>
        <dbReference type="ARBA" id="ARBA00022448"/>
    </source>
</evidence>
<protein>
    <submittedName>
        <fullName evidence="11">CDF family Co(II)/Ni(II) efflux transporter DmeF</fullName>
    </submittedName>
</protein>
<gene>
    <name evidence="11" type="primary">dmeF</name>
    <name evidence="11" type="ORF">HUF19_11585</name>
</gene>
<sequence length="327" mass="36107">MTEHNISHWQHPHHFSGSNPDGERNTFYVLILTAVTMVAEIIAGAWYGSMALLADGWHMGTHVAAFLITLFAYRYARRHADNPAYSFGTGKVNVLGGFASAVALAVVALVMLVESVVRVFEPHAIQFDQAILVALLGLAVNLVSALLLKDHHHHGHDHHDHAHHDHDHNDDHSHTGHDHNLRAAYLHVLADAMTSVLAIAALLGGKYFGLNWLDPLMGIVGALIISRWAIGLVKQSAPVLLDASISDQQRAAIRQTIEQDGDNQVADIHIWKVSGNDYAAIISLVTHQPRHTDHYKALLSDFHQLAHITIEVNECRMPECPVNRPQH</sequence>
<feature type="transmembrane region" description="Helical" evidence="9">
    <location>
        <begin position="27"/>
        <end position="47"/>
    </location>
</feature>
<evidence type="ECO:0000259" key="10">
    <source>
        <dbReference type="Pfam" id="PF01545"/>
    </source>
</evidence>
<evidence type="ECO:0000256" key="5">
    <source>
        <dbReference type="ARBA" id="ARBA00022989"/>
    </source>
</evidence>
<dbReference type="Gene3D" id="1.20.1510.10">
    <property type="entry name" value="Cation efflux protein transmembrane domain"/>
    <property type="match status" value="1"/>
</dbReference>
<dbReference type="InterPro" id="IPR058533">
    <property type="entry name" value="Cation_efflux_TM"/>
</dbReference>
<keyword evidence="3 9" id="KW-0812">Transmembrane</keyword>
<feature type="compositionally biased region" description="Basic and acidic residues" evidence="8">
    <location>
        <begin position="157"/>
        <end position="176"/>
    </location>
</feature>
<accession>A0ABY6ABE3</accession>
<dbReference type="EMBL" id="CP054475">
    <property type="protein sequence ID" value="UXD88032.1"/>
    <property type="molecule type" value="Genomic_DNA"/>
</dbReference>
<evidence type="ECO:0000256" key="1">
    <source>
        <dbReference type="ARBA" id="ARBA00004141"/>
    </source>
</evidence>
<keyword evidence="4" id="KW-0864">Zinc transport</keyword>
<evidence type="ECO:0000313" key="12">
    <source>
        <dbReference type="Proteomes" id="UP001065322"/>
    </source>
</evidence>
<proteinExistence type="predicted"/>
<dbReference type="SUPFAM" id="SSF161111">
    <property type="entry name" value="Cation efflux protein transmembrane domain-like"/>
    <property type="match status" value="1"/>
</dbReference>
<keyword evidence="12" id="KW-1185">Reference proteome</keyword>
<dbReference type="RefSeq" id="WP_260996783.1">
    <property type="nucleotide sequence ID" value="NZ_CP054475.1"/>
</dbReference>
<comment type="subcellular location">
    <subcellularLocation>
        <location evidence="1">Membrane</location>
        <topology evidence="1">Multi-pass membrane protein</topology>
    </subcellularLocation>
</comment>
<evidence type="ECO:0000256" key="7">
    <source>
        <dbReference type="ARBA" id="ARBA00023136"/>
    </source>
</evidence>
<reference evidence="12" key="1">
    <citation type="submission" date="2020-06" db="EMBL/GenBank/DDBJ databases">
        <title>Thalassolituus marinus alknpb1M-1, a hydrocarbon-degrading bacterium isolated from the deep-sea overlying water using an in-situ strategy from the South China Sea basin.</title>
        <authorList>
            <person name="Dong C."/>
            <person name="Chen Y."/>
            <person name="Shao Z."/>
        </authorList>
    </citation>
    <scope>NUCLEOTIDE SEQUENCE [LARGE SCALE GENOMIC DNA]</scope>
    <source>
        <strain evidence="12">alknpb1M-1</strain>
    </source>
</reference>
<evidence type="ECO:0000256" key="8">
    <source>
        <dbReference type="SAM" id="MobiDB-lite"/>
    </source>
</evidence>
<feature type="region of interest" description="Disordered" evidence="8">
    <location>
        <begin position="156"/>
        <end position="176"/>
    </location>
</feature>
<evidence type="ECO:0000256" key="9">
    <source>
        <dbReference type="SAM" id="Phobius"/>
    </source>
</evidence>
<name>A0ABY6ABE3_9GAMM</name>
<evidence type="ECO:0000256" key="3">
    <source>
        <dbReference type="ARBA" id="ARBA00022692"/>
    </source>
</evidence>
<dbReference type="Proteomes" id="UP001065322">
    <property type="component" value="Chromosome"/>
</dbReference>